<name>A0A0D2HDW7_9EURO</name>
<dbReference type="EMBL" id="KN847476">
    <property type="protein sequence ID" value="KIX08758.1"/>
    <property type="molecule type" value="Genomic_DNA"/>
</dbReference>
<accession>A0A0D2HDW7</accession>
<dbReference type="VEuPathDB" id="FungiDB:Z518_03415"/>
<dbReference type="Pfam" id="PF20209">
    <property type="entry name" value="DUF6570"/>
    <property type="match status" value="1"/>
</dbReference>
<protein>
    <recommendedName>
        <fullName evidence="2">DUF6570 domain-containing protein</fullName>
    </recommendedName>
</protein>
<evidence type="ECO:0000313" key="3">
    <source>
        <dbReference type="EMBL" id="KIX08758.1"/>
    </source>
</evidence>
<dbReference type="HOGENOM" id="CLU_050900_0_0_1"/>
<reference evidence="3 4" key="1">
    <citation type="submission" date="2015-01" db="EMBL/GenBank/DDBJ databases">
        <title>The Genome Sequence of Rhinocladiella mackenzie CBS 650.93.</title>
        <authorList>
            <consortium name="The Broad Institute Genomics Platform"/>
            <person name="Cuomo C."/>
            <person name="de Hoog S."/>
            <person name="Gorbushina A."/>
            <person name="Stielow B."/>
            <person name="Teixiera M."/>
            <person name="Abouelleil A."/>
            <person name="Chapman S.B."/>
            <person name="Priest M."/>
            <person name="Young S.K."/>
            <person name="Wortman J."/>
            <person name="Nusbaum C."/>
            <person name="Birren B."/>
        </authorList>
    </citation>
    <scope>NUCLEOTIDE SEQUENCE [LARGE SCALE GENOMIC DNA]</scope>
    <source>
        <strain evidence="3 4">CBS 650.93</strain>
    </source>
</reference>
<evidence type="ECO:0000313" key="4">
    <source>
        <dbReference type="Proteomes" id="UP000053617"/>
    </source>
</evidence>
<proteinExistence type="predicted"/>
<sequence length="375" mass="41590">MSAENEMDPGELPAHLPALTQVEEMIVARSHVQMMVYRYRGHQYHYSGHCVSFIQNTMKTVDVICMRNLMCWCYGPQIASSDMISSIDASSGRIFGLGRDMRTTRITGISLFPRTGSTPLPIDGDISSSFLALIDEASGEEPPAPEQPVPTELPPPNSQSMVPNLNVAATEADLVVREIASRNSPLPAFPHPRFDRPPSTKRRAKIGSLPWPSRHCIRRVRLNSTPPDAEGGFKRLHAASDVPSRREVRPAPALAVFRLQPLMRRKANGVARFYVSKASGLKDLSREELTEAPPADDALLPQIVRQGSDLTGTRPFWGNKSNHLQAQARFPSPGTSPVFVTLSAADMQWQDPKRALPRPFVCSRVMREDIRWAVI</sequence>
<dbReference type="OrthoDB" id="2448733at2759"/>
<dbReference type="Proteomes" id="UP000053617">
    <property type="component" value="Unassembled WGS sequence"/>
</dbReference>
<organism evidence="3 4">
    <name type="scientific">Rhinocladiella mackenziei CBS 650.93</name>
    <dbReference type="NCBI Taxonomy" id="1442369"/>
    <lineage>
        <taxon>Eukaryota</taxon>
        <taxon>Fungi</taxon>
        <taxon>Dikarya</taxon>
        <taxon>Ascomycota</taxon>
        <taxon>Pezizomycotina</taxon>
        <taxon>Eurotiomycetes</taxon>
        <taxon>Chaetothyriomycetidae</taxon>
        <taxon>Chaetothyriales</taxon>
        <taxon>Herpotrichiellaceae</taxon>
        <taxon>Rhinocladiella</taxon>
    </lineage>
</organism>
<feature type="region of interest" description="Disordered" evidence="1">
    <location>
        <begin position="187"/>
        <end position="206"/>
    </location>
</feature>
<dbReference type="GeneID" id="25291486"/>
<feature type="domain" description="DUF6570" evidence="2">
    <location>
        <begin position="2"/>
        <end position="60"/>
    </location>
</feature>
<evidence type="ECO:0000259" key="2">
    <source>
        <dbReference type="Pfam" id="PF20209"/>
    </source>
</evidence>
<dbReference type="STRING" id="1442369.A0A0D2HDW7"/>
<dbReference type="AlphaFoldDB" id="A0A0D2HDW7"/>
<keyword evidence="4" id="KW-1185">Reference proteome</keyword>
<dbReference type="RefSeq" id="XP_013275894.1">
    <property type="nucleotide sequence ID" value="XM_013420440.1"/>
</dbReference>
<evidence type="ECO:0000256" key="1">
    <source>
        <dbReference type="SAM" id="MobiDB-lite"/>
    </source>
</evidence>
<dbReference type="InterPro" id="IPR046700">
    <property type="entry name" value="DUF6570"/>
</dbReference>
<gene>
    <name evidence="3" type="ORF">Z518_03415</name>
</gene>